<dbReference type="GeneID" id="94431491"/>
<dbReference type="VEuPathDB" id="ToxoDB:CSUI_008142"/>
<dbReference type="RefSeq" id="XP_067919746.1">
    <property type="nucleotide sequence ID" value="XM_068068280.1"/>
</dbReference>
<evidence type="ECO:0008006" key="4">
    <source>
        <dbReference type="Google" id="ProtNLM"/>
    </source>
</evidence>
<name>A0A2C6KND7_9APIC</name>
<organism evidence="2 3">
    <name type="scientific">Cystoisospora suis</name>
    <dbReference type="NCBI Taxonomy" id="483139"/>
    <lineage>
        <taxon>Eukaryota</taxon>
        <taxon>Sar</taxon>
        <taxon>Alveolata</taxon>
        <taxon>Apicomplexa</taxon>
        <taxon>Conoidasida</taxon>
        <taxon>Coccidia</taxon>
        <taxon>Eucoccidiorida</taxon>
        <taxon>Eimeriorina</taxon>
        <taxon>Sarcocystidae</taxon>
        <taxon>Cystoisospora</taxon>
    </lineage>
</organism>
<sequence>MFIPPPFPVHLPSTLLGGGRRGSNSEEKLHSFIAFFFVFLLGQPASFLQGCLIDGIIQICI</sequence>
<evidence type="ECO:0000313" key="3">
    <source>
        <dbReference type="Proteomes" id="UP000221165"/>
    </source>
</evidence>
<gene>
    <name evidence="2" type="ORF">CSUI_008142</name>
</gene>
<accession>A0A2C6KND7</accession>
<protein>
    <recommendedName>
        <fullName evidence="4">Transmembrane protein</fullName>
    </recommendedName>
</protein>
<keyword evidence="1" id="KW-1133">Transmembrane helix</keyword>
<dbReference type="EMBL" id="MIGC01004476">
    <property type="protein sequence ID" value="PHJ18035.1"/>
    <property type="molecule type" value="Genomic_DNA"/>
</dbReference>
<proteinExistence type="predicted"/>
<feature type="transmembrane region" description="Helical" evidence="1">
    <location>
        <begin position="32"/>
        <end position="57"/>
    </location>
</feature>
<keyword evidence="3" id="KW-1185">Reference proteome</keyword>
<dbReference type="Proteomes" id="UP000221165">
    <property type="component" value="Unassembled WGS sequence"/>
</dbReference>
<keyword evidence="1" id="KW-0812">Transmembrane</keyword>
<reference evidence="2 3" key="1">
    <citation type="journal article" date="2017" name="Int. J. Parasitol.">
        <title>The genome of the protozoan parasite Cystoisospora suis and a reverse vaccinology approach to identify vaccine candidates.</title>
        <authorList>
            <person name="Palmieri N."/>
            <person name="Shrestha A."/>
            <person name="Ruttkowski B."/>
            <person name="Beck T."/>
            <person name="Vogl C."/>
            <person name="Tomley F."/>
            <person name="Blake D.P."/>
            <person name="Joachim A."/>
        </authorList>
    </citation>
    <scope>NUCLEOTIDE SEQUENCE [LARGE SCALE GENOMIC DNA]</scope>
    <source>
        <strain evidence="2 3">Wien I</strain>
    </source>
</reference>
<keyword evidence="1" id="KW-0472">Membrane</keyword>
<comment type="caution">
    <text evidence="2">The sequence shown here is derived from an EMBL/GenBank/DDBJ whole genome shotgun (WGS) entry which is preliminary data.</text>
</comment>
<dbReference type="AlphaFoldDB" id="A0A2C6KND7"/>
<evidence type="ECO:0000313" key="2">
    <source>
        <dbReference type="EMBL" id="PHJ18035.1"/>
    </source>
</evidence>
<evidence type="ECO:0000256" key="1">
    <source>
        <dbReference type="SAM" id="Phobius"/>
    </source>
</evidence>